<dbReference type="PANTHER" id="PTHR34698">
    <property type="entry name" value="5-OXOPROLINASE SUBUNIT B"/>
    <property type="match status" value="1"/>
</dbReference>
<comment type="caution">
    <text evidence="5">The sequence shown here is derived from an EMBL/GenBank/DDBJ whole genome shotgun (WGS) entry which is preliminary data.</text>
</comment>
<keyword evidence="1" id="KW-0547">Nucleotide-binding</keyword>
<dbReference type="SUPFAM" id="SSF160467">
    <property type="entry name" value="PH0987 N-terminal domain-like"/>
    <property type="match status" value="1"/>
</dbReference>
<dbReference type="Proteomes" id="UP000027665">
    <property type="component" value="Unassembled WGS sequence"/>
</dbReference>
<keyword evidence="3" id="KW-0067">ATP-binding</keyword>
<name>A0A073IRP2_9BACT</name>
<dbReference type="STRING" id="2754.EH55_04370"/>
<accession>A0A073IRP2</accession>
<evidence type="ECO:0000256" key="3">
    <source>
        <dbReference type="ARBA" id="ARBA00022840"/>
    </source>
</evidence>
<keyword evidence="6" id="KW-1185">Reference proteome</keyword>
<protein>
    <submittedName>
        <fullName evidence="5">Allophanate hydrolase</fullName>
    </submittedName>
</protein>
<dbReference type="Gene3D" id="2.40.100.10">
    <property type="entry name" value="Cyclophilin-like"/>
    <property type="match status" value="1"/>
</dbReference>
<reference evidence="5 6" key="1">
    <citation type="submission" date="2014-04" db="EMBL/GenBank/DDBJ databases">
        <title>Draft Genome Sequence of Synergistes jonesii.</title>
        <authorList>
            <person name="Coil D.A."/>
            <person name="Eisen J.A."/>
            <person name="Holland-Moritz H.E."/>
        </authorList>
    </citation>
    <scope>NUCLEOTIDE SEQUENCE [LARGE SCALE GENOMIC DNA]</scope>
    <source>
        <strain evidence="5 6">78-1</strain>
    </source>
</reference>
<evidence type="ECO:0000313" key="6">
    <source>
        <dbReference type="Proteomes" id="UP000027665"/>
    </source>
</evidence>
<dbReference type="InterPro" id="IPR029000">
    <property type="entry name" value="Cyclophilin-like_dom_sf"/>
</dbReference>
<organism evidence="5 6">
    <name type="scientific">Synergistes jonesii</name>
    <dbReference type="NCBI Taxonomy" id="2754"/>
    <lineage>
        <taxon>Bacteria</taxon>
        <taxon>Thermotogati</taxon>
        <taxon>Synergistota</taxon>
        <taxon>Synergistia</taxon>
        <taxon>Synergistales</taxon>
        <taxon>Synergistaceae</taxon>
        <taxon>Synergistes</taxon>
    </lineage>
</organism>
<dbReference type="GO" id="GO:0016787">
    <property type="term" value="F:hydrolase activity"/>
    <property type="evidence" value="ECO:0007669"/>
    <property type="project" value="UniProtKB-KW"/>
</dbReference>
<dbReference type="NCBIfam" id="TIGR00370">
    <property type="entry name" value="5-oxoprolinase subunit PxpB"/>
    <property type="match status" value="1"/>
</dbReference>
<evidence type="ECO:0000256" key="1">
    <source>
        <dbReference type="ARBA" id="ARBA00022741"/>
    </source>
</evidence>
<evidence type="ECO:0000256" key="2">
    <source>
        <dbReference type="ARBA" id="ARBA00022801"/>
    </source>
</evidence>
<dbReference type="InterPro" id="IPR010016">
    <property type="entry name" value="PxpB"/>
</dbReference>
<dbReference type="PANTHER" id="PTHR34698:SF2">
    <property type="entry name" value="5-OXOPROLINASE SUBUNIT B"/>
    <property type="match status" value="1"/>
</dbReference>
<proteinExistence type="predicted"/>
<dbReference type="OrthoDB" id="9778567at2"/>
<dbReference type="GeneID" id="90983543"/>
<keyword evidence="2 5" id="KW-0378">Hydrolase</keyword>
<dbReference type="Pfam" id="PF02682">
    <property type="entry name" value="CT_C_D"/>
    <property type="match status" value="1"/>
</dbReference>
<dbReference type="SUPFAM" id="SSF50891">
    <property type="entry name" value="Cyclophilin-like"/>
    <property type="match status" value="1"/>
</dbReference>
<dbReference type="EMBL" id="JMKI01000031">
    <property type="protein sequence ID" value="KEJ92245.1"/>
    <property type="molecule type" value="Genomic_DNA"/>
</dbReference>
<sequence length="246" mass="26451">MSVAIYIDDPKYLNAGESCVVAEFADEIDRGANDAVMNLKKHLLNQKNIPIVECLPTYRSLAIYFDSTAVSAQEVIAEARSAPKAAGEEAGAHMSISIPVCYGGEYGPDIANVARHAGISEEEVIKRHSARTCHCYMIGFLPGFAYLGGMDETIATPRLANPRTVIKGGSVGIAGKQTGIYPIDSPGGWQLIGRTPLRLFTPEAARPTLIEAGYEVRFLPVTEEEYKKIAAETAVGGYEALITEAK</sequence>
<evidence type="ECO:0000313" key="5">
    <source>
        <dbReference type="EMBL" id="KEJ92245.1"/>
    </source>
</evidence>
<dbReference type="RefSeq" id="WP_037975958.1">
    <property type="nucleotide sequence ID" value="NZ_JMKI01000031.1"/>
</dbReference>
<evidence type="ECO:0000259" key="4">
    <source>
        <dbReference type="SMART" id="SM00796"/>
    </source>
</evidence>
<dbReference type="InterPro" id="IPR003833">
    <property type="entry name" value="CT_C_D"/>
</dbReference>
<gene>
    <name evidence="5" type="ORF">EH55_04370</name>
</gene>
<dbReference type="AlphaFoldDB" id="A0A073IRP2"/>
<dbReference type="PATRIC" id="fig|2754.20.peg.53"/>
<dbReference type="GO" id="GO:0005524">
    <property type="term" value="F:ATP binding"/>
    <property type="evidence" value="ECO:0007669"/>
    <property type="project" value="UniProtKB-KW"/>
</dbReference>
<dbReference type="SMART" id="SM00796">
    <property type="entry name" value="AHS1"/>
    <property type="match status" value="1"/>
</dbReference>
<dbReference type="eggNOG" id="COG2049">
    <property type="taxonomic scope" value="Bacteria"/>
</dbReference>
<feature type="domain" description="Carboxyltransferase" evidence="4">
    <location>
        <begin position="10"/>
        <end position="210"/>
    </location>
</feature>
<dbReference type="Gene3D" id="3.30.1360.40">
    <property type="match status" value="1"/>
</dbReference>